<sequence length="322" mass="36282">MQATQRLAPGAELALADFQKKIVDPEYNSKEKALGLWPVNPESPFGNFPKEKGYPSSFNKNQVEAALSHAITTPLVRFSSREKTFLRKGAGATHVHSGSGGHTDATAVRRWMRQVKHAPLPPRAKAYCRRPIQPSQFRRFYHRGDLPVAVEHGASGNRVLWKTGFALLDYQYFLPLFFDGIREKEDPYRFLAVQGVYDLIHGAPEKILPAIPQLVIPIKKALDTRDREVIATTLKILQALVLSGEDIGKALLPYYRQILPCFNLFINNHRNIGDKICYGQKRGCDLGDLIEETLHIFELHGGPDAFINIKYMIPTYESCVSN</sequence>
<reference evidence="1 2" key="1">
    <citation type="submission" date="2014-03" db="EMBL/GenBank/DDBJ databases">
        <authorList>
            <person name="Sibley D."/>
            <person name="Venepally P."/>
            <person name="Karamycheva S."/>
            <person name="Hadjithomas M."/>
            <person name="Khan A."/>
            <person name="Brunk B."/>
            <person name="Roos D."/>
            <person name="Caler E."/>
            <person name="Lorenzi H."/>
        </authorList>
    </citation>
    <scope>NUCLEOTIDE SEQUENCE [LARGE SCALE GENOMIC DNA]</scope>
    <source>
        <strain evidence="2">p89</strain>
    </source>
</reference>
<dbReference type="Gene3D" id="1.25.10.10">
    <property type="entry name" value="Leucine-rich Repeat Variant"/>
    <property type="match status" value="1"/>
</dbReference>
<dbReference type="SUPFAM" id="SSF48371">
    <property type="entry name" value="ARM repeat"/>
    <property type="match status" value="1"/>
</dbReference>
<protein>
    <submittedName>
        <fullName evidence="1">Flagellar/basal body protein, PACRG family protein</fullName>
    </submittedName>
</protein>
<keyword evidence="1" id="KW-0966">Cell projection</keyword>
<evidence type="ECO:0000313" key="2">
    <source>
        <dbReference type="Proteomes" id="UP000028828"/>
    </source>
</evidence>
<name>A0A086K955_TOXGO</name>
<dbReference type="AlphaFoldDB" id="A0A086K955"/>
<keyword evidence="1" id="KW-0969">Cilium</keyword>
<keyword evidence="1" id="KW-0282">Flagellum</keyword>
<dbReference type="GO" id="GO:0051879">
    <property type="term" value="F:Hsp90 protein binding"/>
    <property type="evidence" value="ECO:0007669"/>
    <property type="project" value="TreeGrafter"/>
</dbReference>
<dbReference type="PANTHER" id="PTHR21207">
    <property type="entry name" value="PARKIN COREGULATED GENE PROTEIN PARK2 COREGULATED"/>
    <property type="match status" value="1"/>
</dbReference>
<gene>
    <name evidence="1" type="ORF">TGP89_310480</name>
</gene>
<dbReference type="InterPro" id="IPR019399">
    <property type="entry name" value="Parkin_co-regulated_protein"/>
</dbReference>
<dbReference type="VEuPathDB" id="ToxoDB:TGP89_310480"/>
<proteinExistence type="predicted"/>
<organism evidence="1 2">
    <name type="scientific">Toxoplasma gondii p89</name>
    <dbReference type="NCBI Taxonomy" id="943119"/>
    <lineage>
        <taxon>Eukaryota</taxon>
        <taxon>Sar</taxon>
        <taxon>Alveolata</taxon>
        <taxon>Apicomplexa</taxon>
        <taxon>Conoidasida</taxon>
        <taxon>Coccidia</taxon>
        <taxon>Eucoccidiorida</taxon>
        <taxon>Eimeriorina</taxon>
        <taxon>Sarcocystidae</taxon>
        <taxon>Toxoplasma</taxon>
    </lineage>
</organism>
<evidence type="ECO:0000313" key="1">
    <source>
        <dbReference type="EMBL" id="KFG40923.1"/>
    </source>
</evidence>
<dbReference type="GO" id="GO:0030544">
    <property type="term" value="F:Hsp70 protein binding"/>
    <property type="evidence" value="ECO:0007669"/>
    <property type="project" value="TreeGrafter"/>
</dbReference>
<dbReference type="OrthoDB" id="429500at2759"/>
<dbReference type="EMBL" id="AEYI02001150">
    <property type="protein sequence ID" value="KFG40923.1"/>
    <property type="molecule type" value="Genomic_DNA"/>
</dbReference>
<dbReference type="PANTHER" id="PTHR21207:SF2">
    <property type="entry name" value="PARKIN COREGULATED GENE PROTEIN"/>
    <property type="match status" value="1"/>
</dbReference>
<accession>A0A086K955</accession>
<dbReference type="InterPro" id="IPR016024">
    <property type="entry name" value="ARM-type_fold"/>
</dbReference>
<dbReference type="Pfam" id="PF10274">
    <property type="entry name" value="ParcG"/>
    <property type="match status" value="1"/>
</dbReference>
<dbReference type="Proteomes" id="UP000028828">
    <property type="component" value="Unassembled WGS sequence"/>
</dbReference>
<comment type="caution">
    <text evidence="1">The sequence shown here is derived from an EMBL/GenBank/DDBJ whole genome shotgun (WGS) entry which is preliminary data.</text>
</comment>
<dbReference type="InterPro" id="IPR011989">
    <property type="entry name" value="ARM-like"/>
</dbReference>